<sequence length="232" mass="23330">MTTPSSVASPARIAWPGLRRSLVAILRGIAPPEAEAIVGALIEEGLEAIEIPLNSPDPFRSIETAARLAPSGVLIGAGTVLTSADVDRLAAAGGRLMVSPNVDGDVIARASGHGMVTMPGVLTPTEALAAVKAGASALKFFPANLLGPSIIQAITVVLPAGTVVGAVGGVGENEFAAYARAGIRTFGLGSSLYRPGAGADEVRARARAIIAAYDAACPAPTQTPTEIRHAPS</sequence>
<comment type="pathway">
    <text evidence="1">Carbohydrate acid metabolism.</text>
</comment>
<dbReference type="SUPFAM" id="SSF51569">
    <property type="entry name" value="Aldolase"/>
    <property type="match status" value="1"/>
</dbReference>
<dbReference type="PROSITE" id="PS00160">
    <property type="entry name" value="ALDOLASE_KDPG_KHG_2"/>
    <property type="match status" value="1"/>
</dbReference>
<dbReference type="Pfam" id="PF01081">
    <property type="entry name" value="Aldolase"/>
    <property type="match status" value="1"/>
</dbReference>
<comment type="subunit">
    <text evidence="3">Homotrimer.</text>
</comment>
<dbReference type="PANTHER" id="PTHR30246">
    <property type="entry name" value="2-KETO-3-DEOXY-6-PHOSPHOGLUCONATE ALDOLASE"/>
    <property type="match status" value="1"/>
</dbReference>
<evidence type="ECO:0000256" key="2">
    <source>
        <dbReference type="ARBA" id="ARBA00006906"/>
    </source>
</evidence>
<dbReference type="InterPro" id="IPR031338">
    <property type="entry name" value="KDPG/KHG_AS_2"/>
</dbReference>
<evidence type="ECO:0000256" key="5">
    <source>
        <dbReference type="ARBA" id="ARBA00023277"/>
    </source>
</evidence>
<evidence type="ECO:0000313" key="7">
    <source>
        <dbReference type="Proteomes" id="UP001235094"/>
    </source>
</evidence>
<keyword evidence="5" id="KW-0119">Carbohydrate metabolism</keyword>
<dbReference type="GO" id="GO:0008674">
    <property type="term" value="F:2-dehydro-3-deoxy-6-phosphogalactonate aldolase activity"/>
    <property type="evidence" value="ECO:0007669"/>
    <property type="project" value="UniProtKB-EC"/>
</dbReference>
<evidence type="ECO:0000256" key="1">
    <source>
        <dbReference type="ARBA" id="ARBA00004761"/>
    </source>
</evidence>
<dbReference type="InterPro" id="IPR000887">
    <property type="entry name" value="Aldlse_KDPG_KHG"/>
</dbReference>
<evidence type="ECO:0000313" key="6">
    <source>
        <dbReference type="EMBL" id="MDQ0512624.1"/>
    </source>
</evidence>
<protein>
    <submittedName>
        <fullName evidence="6">2-dehydro-3-deoxyphosphogalactonate aldolase</fullName>
        <ecNumber evidence="6">4.1.2.21</ecNumber>
    </submittedName>
</protein>
<dbReference type="InterPro" id="IPR013785">
    <property type="entry name" value="Aldolase_TIM"/>
</dbReference>
<accession>A0ABU0LVC2</accession>
<evidence type="ECO:0000256" key="4">
    <source>
        <dbReference type="ARBA" id="ARBA00023239"/>
    </source>
</evidence>
<reference evidence="6 7" key="1">
    <citation type="submission" date="2023-07" db="EMBL/GenBank/DDBJ databases">
        <title>Genomic Encyclopedia of Type Strains, Phase IV (KMG-IV): sequencing the most valuable type-strain genomes for metagenomic binning, comparative biology and taxonomic classification.</title>
        <authorList>
            <person name="Goeker M."/>
        </authorList>
    </citation>
    <scope>NUCLEOTIDE SEQUENCE [LARGE SCALE GENOMIC DNA]</scope>
    <source>
        <strain evidence="6 7">DSM 15561</strain>
    </source>
</reference>
<keyword evidence="4 6" id="KW-0456">Lyase</keyword>
<comment type="similarity">
    <text evidence="2">Belongs to the KHG/KDPG aldolase family.</text>
</comment>
<gene>
    <name evidence="6" type="ORF">QOZ99_003534</name>
</gene>
<dbReference type="EC" id="4.1.2.21" evidence="6"/>
<dbReference type="Proteomes" id="UP001235094">
    <property type="component" value="Unassembled WGS sequence"/>
</dbReference>
<organism evidence="6 7">
    <name type="scientific">Ancylobacter amanitiformis</name>
    <dbReference type="NCBI Taxonomy" id="217069"/>
    <lineage>
        <taxon>Bacteria</taxon>
        <taxon>Pseudomonadati</taxon>
        <taxon>Pseudomonadota</taxon>
        <taxon>Alphaproteobacteria</taxon>
        <taxon>Hyphomicrobiales</taxon>
        <taxon>Xanthobacteraceae</taxon>
        <taxon>Ancylobacter</taxon>
    </lineage>
</organism>
<dbReference type="RefSeq" id="WP_306891299.1">
    <property type="nucleotide sequence ID" value="NZ_JAUSVR010000014.1"/>
</dbReference>
<dbReference type="Gene3D" id="3.20.20.70">
    <property type="entry name" value="Aldolase class I"/>
    <property type="match status" value="1"/>
</dbReference>
<keyword evidence="7" id="KW-1185">Reference proteome</keyword>
<dbReference type="EMBL" id="JAUSVR010000014">
    <property type="protein sequence ID" value="MDQ0512624.1"/>
    <property type="molecule type" value="Genomic_DNA"/>
</dbReference>
<comment type="caution">
    <text evidence="6">The sequence shown here is derived from an EMBL/GenBank/DDBJ whole genome shotgun (WGS) entry which is preliminary data.</text>
</comment>
<dbReference type="PANTHER" id="PTHR30246:SF1">
    <property type="entry name" value="2-DEHYDRO-3-DEOXY-6-PHOSPHOGALACTONATE ALDOLASE-RELATED"/>
    <property type="match status" value="1"/>
</dbReference>
<dbReference type="CDD" id="cd00452">
    <property type="entry name" value="KDPG_aldolase"/>
    <property type="match status" value="1"/>
</dbReference>
<name>A0ABU0LVC2_9HYPH</name>
<evidence type="ECO:0000256" key="3">
    <source>
        <dbReference type="ARBA" id="ARBA00011233"/>
    </source>
</evidence>
<dbReference type="NCBIfam" id="NF006600">
    <property type="entry name" value="PRK09140.1"/>
    <property type="match status" value="1"/>
</dbReference>
<proteinExistence type="inferred from homology"/>